<gene>
    <name evidence="1" type="ORF">OUZ56_028614</name>
</gene>
<comment type="caution">
    <text evidence="1">The sequence shown here is derived from an EMBL/GenBank/DDBJ whole genome shotgun (WGS) entry which is preliminary data.</text>
</comment>
<organism evidence="1 2">
    <name type="scientific">Daphnia magna</name>
    <dbReference type="NCBI Taxonomy" id="35525"/>
    <lineage>
        <taxon>Eukaryota</taxon>
        <taxon>Metazoa</taxon>
        <taxon>Ecdysozoa</taxon>
        <taxon>Arthropoda</taxon>
        <taxon>Crustacea</taxon>
        <taxon>Branchiopoda</taxon>
        <taxon>Diplostraca</taxon>
        <taxon>Cladocera</taxon>
        <taxon>Anomopoda</taxon>
        <taxon>Daphniidae</taxon>
        <taxon>Daphnia</taxon>
    </lineage>
</organism>
<evidence type="ECO:0000313" key="2">
    <source>
        <dbReference type="Proteomes" id="UP001234178"/>
    </source>
</evidence>
<dbReference type="Proteomes" id="UP001234178">
    <property type="component" value="Unassembled WGS sequence"/>
</dbReference>
<proteinExistence type="predicted"/>
<dbReference type="EMBL" id="JAOYFB010000040">
    <property type="protein sequence ID" value="KAK4036565.1"/>
    <property type="molecule type" value="Genomic_DNA"/>
</dbReference>
<protein>
    <submittedName>
        <fullName evidence="1">Uncharacterized protein</fullName>
    </submittedName>
</protein>
<accession>A0ABR0B4E6</accession>
<sequence length="122" mass="13711">MFHFEATGISVAKSTFFVVVDNETHENCRLAMAASIGRVVPQLLVADDVRFICTRPLNAFVVFKDGTRTRQRPPRSCCSEFESPPVVFAGRMLAKREFTTCWRQSQGLECLSTLHDIATLAR</sequence>
<reference evidence="1 2" key="1">
    <citation type="journal article" date="2023" name="Nucleic Acids Res.">
        <title>The hologenome of Daphnia magna reveals possible DNA methylation and microbiome-mediated evolution of the host genome.</title>
        <authorList>
            <person name="Chaturvedi A."/>
            <person name="Li X."/>
            <person name="Dhandapani V."/>
            <person name="Marshall H."/>
            <person name="Kissane S."/>
            <person name="Cuenca-Cambronero M."/>
            <person name="Asole G."/>
            <person name="Calvet F."/>
            <person name="Ruiz-Romero M."/>
            <person name="Marangio P."/>
            <person name="Guigo R."/>
            <person name="Rago D."/>
            <person name="Mirbahai L."/>
            <person name="Eastwood N."/>
            <person name="Colbourne J.K."/>
            <person name="Zhou J."/>
            <person name="Mallon E."/>
            <person name="Orsini L."/>
        </authorList>
    </citation>
    <scope>NUCLEOTIDE SEQUENCE [LARGE SCALE GENOMIC DNA]</scope>
    <source>
        <strain evidence="1">LRV0_1</strain>
    </source>
</reference>
<keyword evidence="2" id="KW-1185">Reference proteome</keyword>
<evidence type="ECO:0000313" key="1">
    <source>
        <dbReference type="EMBL" id="KAK4036565.1"/>
    </source>
</evidence>
<name>A0ABR0B4E6_9CRUS</name>